<dbReference type="EMBL" id="GL882882">
    <property type="protein sequence ID" value="EGF81104.1"/>
    <property type="molecule type" value="Genomic_DNA"/>
</dbReference>
<dbReference type="GO" id="GO:0005886">
    <property type="term" value="C:plasma membrane"/>
    <property type="evidence" value="ECO:0000318"/>
    <property type="project" value="GO_Central"/>
</dbReference>
<feature type="compositionally biased region" description="Polar residues" evidence="1">
    <location>
        <begin position="351"/>
        <end position="368"/>
    </location>
</feature>
<dbReference type="STRING" id="684364.F4P0A2"/>
<evidence type="ECO:0000313" key="3">
    <source>
        <dbReference type="Proteomes" id="UP000007241"/>
    </source>
</evidence>
<dbReference type="CDD" id="cd20540">
    <property type="entry name" value="CYCLIN_CCNY_like"/>
    <property type="match status" value="1"/>
</dbReference>
<dbReference type="OrthoDB" id="10250320at2759"/>
<dbReference type="GO" id="GO:0005783">
    <property type="term" value="C:endoplasmic reticulum"/>
    <property type="evidence" value="ECO:0000318"/>
    <property type="project" value="GO_Central"/>
</dbReference>
<dbReference type="Gene3D" id="1.10.472.10">
    <property type="entry name" value="Cyclin-like"/>
    <property type="match status" value="1"/>
</dbReference>
<feature type="region of interest" description="Disordered" evidence="1">
    <location>
        <begin position="615"/>
        <end position="648"/>
    </location>
</feature>
<feature type="region of interest" description="Disordered" evidence="1">
    <location>
        <begin position="58"/>
        <end position="98"/>
    </location>
</feature>
<dbReference type="InParanoid" id="F4P0A2"/>
<protein>
    <recommendedName>
        <fullName evidence="4">Cyclin N-terminal domain-containing protein</fullName>
    </recommendedName>
</protein>
<dbReference type="Proteomes" id="UP000007241">
    <property type="component" value="Unassembled WGS sequence"/>
</dbReference>
<evidence type="ECO:0000313" key="2">
    <source>
        <dbReference type="EMBL" id="EGF81104.1"/>
    </source>
</evidence>
<evidence type="ECO:0008006" key="4">
    <source>
        <dbReference type="Google" id="ProtNLM"/>
    </source>
</evidence>
<feature type="compositionally biased region" description="Polar residues" evidence="1">
    <location>
        <begin position="635"/>
        <end position="646"/>
    </location>
</feature>
<sequence>MGNAIASHEVESISAVTPDELWYKKRLSFSGISRGGKSTPSFDIEANNIINSRIIDDTSPVEESSSEIASVSFSQGRRKPQHIRASNPETNHNPNSQTKLVNVEPNDTFLDIDIKEPTFVHPSQRKAKWTQQKPGSRNFIENTGVSKDSLLDEHLQQPKILNQPQQDCQLEFTDIGPSSQQTDVFKLPTIPKFGQLWATLCRESSQYESEASIEIPIFPNFESQQAKAVDMNPKPDTNNFPAEEKLSSSILSTHEMSSGRYINPVISAIKADKNYMKKNRSSCSLNSNGSCLSIRKTFGRLAESNASNRGSSTGSRISVNSVRSINYLASTENLLDSDTKSLPLDSKTHKPNTTSKSTEIYTNLTSPSDHFGNIKKSKHVSNQQHARSLAHAKEALTKTSSSILLQQNIEQLSSKGRKMQLETVKKVKEIVKFPRSIKIKSTEKSSTTPDILSEKRHILSHQIQFYHRVPTEEEIFRFLECIFLSTEINAEHVIIMLIYIQRMISKTGIFLQPINWARVVIGSVILTLKVWDDHAVWNTDFCQIFPDVNVKDFNRLERFYIYSMKYDVSVKASVYARIYFELRDLVDARNRSWALHPLKKTETSKIMSPVKKYASSAQPPSEDASQVEEVHAFDKSQTNTILQTPDPSVRRSYSDYQFVPAKYPAFVL</sequence>
<reference evidence="2 3" key="1">
    <citation type="submission" date="2009-12" db="EMBL/GenBank/DDBJ databases">
        <title>The draft genome of Batrachochytrium dendrobatidis.</title>
        <authorList>
            <consortium name="US DOE Joint Genome Institute (JGI-PGF)"/>
            <person name="Kuo A."/>
            <person name="Salamov A."/>
            <person name="Schmutz J."/>
            <person name="Lucas S."/>
            <person name="Pitluck S."/>
            <person name="Rosenblum E."/>
            <person name="Stajich J."/>
            <person name="Eisen M."/>
            <person name="Grigoriev I.V."/>
        </authorList>
    </citation>
    <scope>NUCLEOTIDE SEQUENCE [LARGE SCALE GENOMIC DNA]</scope>
    <source>
        <strain evidence="3">JAM81 / FGSC 10211</strain>
    </source>
</reference>
<feature type="compositionally biased region" description="Low complexity" evidence="1">
    <location>
        <begin position="61"/>
        <end position="74"/>
    </location>
</feature>
<dbReference type="AlphaFoldDB" id="F4P0A2"/>
<dbReference type="GO" id="GO:0019901">
    <property type="term" value="F:protein kinase binding"/>
    <property type="evidence" value="ECO:0007669"/>
    <property type="project" value="InterPro"/>
</dbReference>
<evidence type="ECO:0000256" key="1">
    <source>
        <dbReference type="SAM" id="MobiDB-lite"/>
    </source>
</evidence>
<dbReference type="InterPro" id="IPR013922">
    <property type="entry name" value="Cyclin_PHO80-like"/>
</dbReference>
<organism evidence="2 3">
    <name type="scientific">Batrachochytrium dendrobatidis (strain JAM81 / FGSC 10211)</name>
    <name type="common">Frog chytrid fungus</name>
    <dbReference type="NCBI Taxonomy" id="684364"/>
    <lineage>
        <taxon>Eukaryota</taxon>
        <taxon>Fungi</taxon>
        <taxon>Fungi incertae sedis</taxon>
        <taxon>Chytridiomycota</taxon>
        <taxon>Chytridiomycota incertae sedis</taxon>
        <taxon>Chytridiomycetes</taxon>
        <taxon>Rhizophydiales</taxon>
        <taxon>Rhizophydiales incertae sedis</taxon>
        <taxon>Batrachochytrium</taxon>
    </lineage>
</organism>
<feature type="region of interest" description="Disordered" evidence="1">
    <location>
        <begin position="338"/>
        <end position="372"/>
    </location>
</feature>
<dbReference type="PANTHER" id="PTHR14248">
    <property type="entry name" value="CYCLIN Y, ISOFORM A"/>
    <property type="match status" value="1"/>
</dbReference>
<name>F4P0A2_BATDJ</name>
<dbReference type="RefSeq" id="XP_006678089.1">
    <property type="nucleotide sequence ID" value="XM_006678026.1"/>
</dbReference>
<dbReference type="HOGENOM" id="CLU_411012_0_0_1"/>
<feature type="compositionally biased region" description="Polar residues" evidence="1">
    <location>
        <begin position="87"/>
        <end position="98"/>
    </location>
</feature>
<dbReference type="Pfam" id="PF08613">
    <property type="entry name" value="Cyclin"/>
    <property type="match status" value="1"/>
</dbReference>
<proteinExistence type="predicted"/>
<gene>
    <name evidence="2" type="ORF">BATDEDRAFT_87802</name>
</gene>
<accession>F4P0A2</accession>
<keyword evidence="3" id="KW-1185">Reference proteome</keyword>
<dbReference type="GeneID" id="18242916"/>